<organism evidence="1 2">
    <name type="scientific">Prescottella agglutinans</name>
    <dbReference type="NCBI Taxonomy" id="1644129"/>
    <lineage>
        <taxon>Bacteria</taxon>
        <taxon>Bacillati</taxon>
        <taxon>Actinomycetota</taxon>
        <taxon>Actinomycetes</taxon>
        <taxon>Mycobacteriales</taxon>
        <taxon>Nocardiaceae</taxon>
        <taxon>Prescottella</taxon>
    </lineage>
</organism>
<reference evidence="1 2" key="1">
    <citation type="submission" date="2023-04" db="EMBL/GenBank/DDBJ databases">
        <title>Forest soil microbial communities from Buena Vista Peninsula, Colon Province, Panama.</title>
        <authorList>
            <person name="Bouskill N."/>
        </authorList>
    </citation>
    <scope>NUCLEOTIDE SEQUENCE [LARGE SCALE GENOMIC DNA]</scope>
    <source>
        <strain evidence="1 2">CFH S0262</strain>
    </source>
</reference>
<comment type="caution">
    <text evidence="1">The sequence shown here is derived from an EMBL/GenBank/DDBJ whole genome shotgun (WGS) entry which is preliminary data.</text>
</comment>
<protein>
    <submittedName>
        <fullName evidence="1">Uncharacterized protein</fullName>
    </submittedName>
</protein>
<accession>A0ABT6MGV4</accession>
<dbReference type="RefSeq" id="WP_280762809.1">
    <property type="nucleotide sequence ID" value="NZ_JARXVC010000014.1"/>
</dbReference>
<keyword evidence="2" id="KW-1185">Reference proteome</keyword>
<proteinExistence type="predicted"/>
<gene>
    <name evidence="1" type="ORF">M2280_004795</name>
</gene>
<dbReference type="Proteomes" id="UP001160334">
    <property type="component" value="Unassembled WGS sequence"/>
</dbReference>
<name>A0ABT6MGV4_9NOCA</name>
<evidence type="ECO:0000313" key="2">
    <source>
        <dbReference type="Proteomes" id="UP001160334"/>
    </source>
</evidence>
<evidence type="ECO:0000313" key="1">
    <source>
        <dbReference type="EMBL" id="MDH6283547.1"/>
    </source>
</evidence>
<dbReference type="EMBL" id="JARXVC010000014">
    <property type="protein sequence ID" value="MDH6283547.1"/>
    <property type="molecule type" value="Genomic_DNA"/>
</dbReference>
<sequence length="57" mass="6167">MNEAAPVDDGLVAELFEEASDIERKLFEVRSAETVEAMRSWRANAESQAVKAVAGNG</sequence>